<dbReference type="AlphaFoldDB" id="A0A6C0HPJ8"/>
<name>A0A6C0HPJ8_9ZZZZ</name>
<evidence type="ECO:0000313" key="2">
    <source>
        <dbReference type="EMBL" id="QHT82025.1"/>
    </source>
</evidence>
<protein>
    <submittedName>
        <fullName evidence="2">Uncharacterized protein</fullName>
    </submittedName>
</protein>
<feature type="region of interest" description="Disordered" evidence="1">
    <location>
        <begin position="425"/>
        <end position="445"/>
    </location>
</feature>
<organism evidence="2">
    <name type="scientific">viral metagenome</name>
    <dbReference type="NCBI Taxonomy" id="1070528"/>
    <lineage>
        <taxon>unclassified sequences</taxon>
        <taxon>metagenomes</taxon>
        <taxon>organismal metagenomes</taxon>
    </lineage>
</organism>
<accession>A0A6C0HPJ8</accession>
<sequence>MSNDKSKKEGFKELSVANVEDSTLLLKDTENKVVSKSDTSKYGMNSDGDYSQYQDKYFTPKPENSKKLFRSLDGNDILTDDVKHSNMTMFYNSKSYGSNFTDNQILDSKDGKGSLFIEKKEISSFFKPTEKVTAVFGNQNQNDFYQSRVQESSRHANDKPWQEIKDHKGHDGFNWGLNEQQRPKTVDELRVATNPKSNYENNYQAPAYDPKQIATSQEQMGKFIKKTPETFRAYHGVESAGIAGGIERPRNKPIEMLTKEERESTTFEYYGVKLGEEMGYANKGQEGTVHKQSYLGADPLNLAPQGQFPTTQQNYGKESYTSYTNSRDSQEDYYGTVGGMFMANVVDPIVKTLRYSKKMNTIDQTYQSNLKGGAKPLVFNPHEQLVTTHREMDVEKIGLNYLHTDRQQGTTGYQVANPYLEATQRQSTQGEVFGQPKGKQKNKSYDAEYNQRNIVRDVTNRFPLGNAKQLNVETNYTSANRVVENDYRQMGRAASVPDSRFLGASTSEPQQYRIANQDPTFDLLKAFKSNPYTQPIGSVA</sequence>
<proteinExistence type="predicted"/>
<dbReference type="EMBL" id="MN739994">
    <property type="protein sequence ID" value="QHT82025.1"/>
    <property type="molecule type" value="Genomic_DNA"/>
</dbReference>
<reference evidence="2" key="1">
    <citation type="journal article" date="2020" name="Nature">
        <title>Giant virus diversity and host interactions through global metagenomics.</title>
        <authorList>
            <person name="Schulz F."/>
            <person name="Roux S."/>
            <person name="Paez-Espino D."/>
            <person name="Jungbluth S."/>
            <person name="Walsh D.A."/>
            <person name="Denef V.J."/>
            <person name="McMahon K.D."/>
            <person name="Konstantinidis K.T."/>
            <person name="Eloe-Fadrosh E.A."/>
            <person name="Kyrpides N.C."/>
            <person name="Woyke T."/>
        </authorList>
    </citation>
    <scope>NUCLEOTIDE SEQUENCE</scope>
    <source>
        <strain evidence="2">GVMAG-M-3300023184-160</strain>
    </source>
</reference>
<evidence type="ECO:0000256" key="1">
    <source>
        <dbReference type="SAM" id="MobiDB-lite"/>
    </source>
</evidence>